<dbReference type="PANTHER" id="PTHR30441">
    <property type="entry name" value="DUF748 DOMAIN-CONTAINING PROTEIN"/>
    <property type="match status" value="1"/>
</dbReference>
<evidence type="ECO:0000259" key="2">
    <source>
        <dbReference type="Pfam" id="PF05170"/>
    </source>
</evidence>
<dbReference type="PANTHER" id="PTHR30441:SF4">
    <property type="entry name" value="PROTEIN ASMA"/>
    <property type="match status" value="1"/>
</dbReference>
<evidence type="ECO:0000256" key="1">
    <source>
        <dbReference type="SAM" id="MobiDB-lite"/>
    </source>
</evidence>
<dbReference type="Pfam" id="PF05170">
    <property type="entry name" value="AsmA"/>
    <property type="match status" value="2"/>
</dbReference>
<feature type="domain" description="AsmA" evidence="2">
    <location>
        <begin position="2"/>
        <end position="182"/>
    </location>
</feature>
<dbReference type="AlphaFoldDB" id="R9PL15"/>
<proteinExistence type="predicted"/>
<feature type="domain" description="AsmA" evidence="2">
    <location>
        <begin position="243"/>
        <end position="515"/>
    </location>
</feature>
<evidence type="ECO:0000313" key="4">
    <source>
        <dbReference type="Proteomes" id="UP000014461"/>
    </source>
</evidence>
<name>R9PL15_AGAAL</name>
<gene>
    <name evidence="3" type="ORF">AALB_2110</name>
</gene>
<feature type="compositionally biased region" description="Polar residues" evidence="1">
    <location>
        <begin position="119"/>
        <end position="128"/>
    </location>
</feature>
<dbReference type="GO" id="GO:0005886">
    <property type="term" value="C:plasma membrane"/>
    <property type="evidence" value="ECO:0007669"/>
    <property type="project" value="TreeGrafter"/>
</dbReference>
<dbReference type="Proteomes" id="UP000014461">
    <property type="component" value="Unassembled WGS sequence"/>
</dbReference>
<dbReference type="RefSeq" id="WP_016401798.1">
    <property type="nucleotide sequence ID" value="NZ_BARX01000013.1"/>
</dbReference>
<reference evidence="3" key="1">
    <citation type="journal article" date="2013" name="Genome Announc.">
        <title>Draft Genome Sequence of Agarivorans albus Strain MKT 106T, an Agarolytic Marine Bacterium.</title>
        <authorList>
            <person name="Yasuike M."/>
            <person name="Nakamura Y."/>
            <person name="Kai W."/>
            <person name="Fujiwara A."/>
            <person name="Fukui Y."/>
            <person name="Satomi M."/>
            <person name="Sano M."/>
        </authorList>
    </citation>
    <scope>NUCLEOTIDE SEQUENCE [LARGE SCALE GENOMIC DNA]</scope>
</reference>
<dbReference type="EMBL" id="BARX01000013">
    <property type="protein sequence ID" value="GAD02030.1"/>
    <property type="molecule type" value="Genomic_DNA"/>
</dbReference>
<keyword evidence="4" id="KW-1185">Reference proteome</keyword>
<dbReference type="OrthoDB" id="9766390at2"/>
<feature type="region of interest" description="Disordered" evidence="1">
    <location>
        <begin position="119"/>
        <end position="151"/>
    </location>
</feature>
<dbReference type="InterPro" id="IPR052894">
    <property type="entry name" value="AsmA-related"/>
</dbReference>
<accession>R9PL15</accession>
<dbReference type="GO" id="GO:0090313">
    <property type="term" value="P:regulation of protein targeting to membrane"/>
    <property type="evidence" value="ECO:0007669"/>
    <property type="project" value="TreeGrafter"/>
</dbReference>
<feature type="compositionally biased region" description="Low complexity" evidence="1">
    <location>
        <begin position="314"/>
        <end position="330"/>
    </location>
</feature>
<dbReference type="InterPro" id="IPR007844">
    <property type="entry name" value="AsmA"/>
</dbReference>
<organism evidence="3 4">
    <name type="scientific">Agarivorans albus MKT 106</name>
    <dbReference type="NCBI Taxonomy" id="1331007"/>
    <lineage>
        <taxon>Bacteria</taxon>
        <taxon>Pseudomonadati</taxon>
        <taxon>Pseudomonadota</taxon>
        <taxon>Gammaproteobacteria</taxon>
        <taxon>Alteromonadales</taxon>
        <taxon>Alteromonadaceae</taxon>
        <taxon>Agarivorans</taxon>
    </lineage>
</organism>
<feature type="region of interest" description="Disordered" evidence="1">
    <location>
        <begin position="314"/>
        <end position="339"/>
    </location>
</feature>
<sequence length="622" mass="66470">MKKLLYVVAALIVLLVVGVVVAVSMVNTDDIKALLVEKTKESTGRELVIDGDLAWRFFPSIGFELGSLRLRDNPEFGEGDTVSIIGAEMSVALMPLFSKSIEVGDISVRGLTLRHQTKADGTTSLDDLTQSKEAEPASSEPKSTEGSSGTSAAGWNVRLAGIEIVDANVELIDLALNKTQKLGPVNFTLDGLELGEDNGFSLSLKFDDGEMLVEQQATGLLFIAEDFSRIALSDVSNGLNLQGSAIPNGAMNVQTDLALSYTVASKTAELSKLAVDIDGKTQLVGTSSVVLNNIPSIKFDLNIPLLDTSNFISESSASSNTTDDANSSSEAPGQEQEPDLTVLKTLNLDGTLTIDKLQHQKLHIEDIKQQVQIKDGILRLKELSANLYDGRLESNAVINGQKPVASYSMAAKLNGVQARPLLSDAADFDFVAGGLNVDLDLKGTGLTPTAIKKKISGPINATFTDGAIYGVNIPQMIRSAKATIKGGNKQQAQQEQKTDFSELVINSTLGKSLAKVNKMQMSSPLLRIDGTGQTHLINESLDFTFITKVVASLEGQGSKNDLAGLDIPINVKGSWTEPKVNLDMKKLFEGQAKEAVNKELKKALGDNEDSKKLLDSLGGFFN</sequence>
<evidence type="ECO:0000313" key="3">
    <source>
        <dbReference type="EMBL" id="GAD02030.1"/>
    </source>
</evidence>
<protein>
    <submittedName>
        <fullName evidence="3">AsmA protein</fullName>
    </submittedName>
</protein>
<dbReference type="STRING" id="1331007.AALB_2110"/>
<comment type="caution">
    <text evidence="3">The sequence shown here is derived from an EMBL/GenBank/DDBJ whole genome shotgun (WGS) entry which is preliminary data.</text>
</comment>